<dbReference type="SUPFAM" id="SSF55729">
    <property type="entry name" value="Acyl-CoA N-acyltransferases (Nat)"/>
    <property type="match status" value="1"/>
</dbReference>
<keyword evidence="3" id="KW-1185">Reference proteome</keyword>
<evidence type="ECO:0000259" key="1">
    <source>
        <dbReference type="PROSITE" id="PS51186"/>
    </source>
</evidence>
<dbReference type="GO" id="GO:0005840">
    <property type="term" value="C:ribosome"/>
    <property type="evidence" value="ECO:0007669"/>
    <property type="project" value="UniProtKB-KW"/>
</dbReference>
<dbReference type="CDD" id="cd04301">
    <property type="entry name" value="NAT_SF"/>
    <property type="match status" value="1"/>
</dbReference>
<name>A0A1H4D2D9_9BURK</name>
<protein>
    <submittedName>
        <fullName evidence="2">Ribosomal protein S18 acetylase RimI</fullName>
    </submittedName>
</protein>
<keyword evidence="2" id="KW-0689">Ribosomal protein</keyword>
<dbReference type="EMBL" id="FNRQ01000002">
    <property type="protein sequence ID" value="SEA66706.1"/>
    <property type="molecule type" value="Genomic_DNA"/>
</dbReference>
<dbReference type="GO" id="GO:0016747">
    <property type="term" value="F:acyltransferase activity, transferring groups other than amino-acyl groups"/>
    <property type="evidence" value="ECO:0007669"/>
    <property type="project" value="InterPro"/>
</dbReference>
<evidence type="ECO:0000313" key="2">
    <source>
        <dbReference type="EMBL" id="SEA66706.1"/>
    </source>
</evidence>
<evidence type="ECO:0000313" key="3">
    <source>
        <dbReference type="Proteomes" id="UP000198638"/>
    </source>
</evidence>
<dbReference type="Proteomes" id="UP000198638">
    <property type="component" value="Unassembled WGS sequence"/>
</dbReference>
<reference evidence="3" key="1">
    <citation type="submission" date="2016-10" db="EMBL/GenBank/DDBJ databases">
        <authorList>
            <person name="Varghese N."/>
            <person name="Submissions S."/>
        </authorList>
    </citation>
    <scope>NUCLEOTIDE SEQUENCE [LARGE SCALE GENOMIC DNA]</scope>
    <source>
        <strain evidence="3">LMG 24000</strain>
    </source>
</reference>
<dbReference type="STRING" id="83784.SAMN05192564_102623"/>
<organism evidence="2 3">
    <name type="scientific">Paraburkholderia sartisoli</name>
    <dbReference type="NCBI Taxonomy" id="83784"/>
    <lineage>
        <taxon>Bacteria</taxon>
        <taxon>Pseudomonadati</taxon>
        <taxon>Pseudomonadota</taxon>
        <taxon>Betaproteobacteria</taxon>
        <taxon>Burkholderiales</taxon>
        <taxon>Burkholderiaceae</taxon>
        <taxon>Paraburkholderia</taxon>
    </lineage>
</organism>
<proteinExistence type="predicted"/>
<keyword evidence="2" id="KW-0687">Ribonucleoprotein</keyword>
<dbReference type="RefSeq" id="WP_090532372.1">
    <property type="nucleotide sequence ID" value="NZ_FNRQ01000002.1"/>
</dbReference>
<feature type="domain" description="N-acetyltransferase" evidence="1">
    <location>
        <begin position="15"/>
        <end position="162"/>
    </location>
</feature>
<dbReference type="Gene3D" id="3.40.630.30">
    <property type="match status" value="1"/>
</dbReference>
<gene>
    <name evidence="2" type="ORF">SAMN05192564_102623</name>
</gene>
<dbReference type="PROSITE" id="PS51186">
    <property type="entry name" value="GNAT"/>
    <property type="match status" value="1"/>
</dbReference>
<sequence>MESGSDHSQTPMSQVAIQAAKPSQFELLARMNKELIEDEGHRNPMNVEELCQRFERFVSTEGYSLDVILWCNEVIGFATYRQEPDSAEACGYHIHLRQFYISRDVRGRGLGSLAFESLTRARFKRGERLFLNVLETNPRGKEFWKKTGFKPYDTTMEQVVQG</sequence>
<accession>A0A1H4D2D9</accession>
<dbReference type="InterPro" id="IPR000182">
    <property type="entry name" value="GNAT_dom"/>
</dbReference>
<dbReference type="InterPro" id="IPR016181">
    <property type="entry name" value="Acyl_CoA_acyltransferase"/>
</dbReference>
<dbReference type="OrthoDB" id="510731at2"/>
<dbReference type="Pfam" id="PF00583">
    <property type="entry name" value="Acetyltransf_1"/>
    <property type="match status" value="1"/>
</dbReference>
<dbReference type="AlphaFoldDB" id="A0A1H4D2D9"/>